<dbReference type="InterPro" id="IPR001188">
    <property type="entry name" value="Sperm_putr-bd"/>
</dbReference>
<dbReference type="Gene3D" id="3.40.190.10">
    <property type="entry name" value="Periplasmic binding protein-like II"/>
    <property type="match status" value="2"/>
</dbReference>
<keyword evidence="4" id="KW-0574">Periplasm</keyword>
<evidence type="ECO:0000256" key="2">
    <source>
        <dbReference type="ARBA" id="ARBA00022448"/>
    </source>
</evidence>
<comment type="subcellular location">
    <subcellularLocation>
        <location evidence="1">Periplasm</location>
    </subcellularLocation>
</comment>
<protein>
    <submittedName>
        <fullName evidence="5">Putative Extracellular solute-binding protein, family 1</fullName>
    </submittedName>
</protein>
<evidence type="ECO:0000256" key="4">
    <source>
        <dbReference type="ARBA" id="ARBA00022764"/>
    </source>
</evidence>
<evidence type="ECO:0000256" key="3">
    <source>
        <dbReference type="ARBA" id="ARBA00022729"/>
    </source>
</evidence>
<reference evidence="5 6" key="1">
    <citation type="submission" date="2017-03" db="EMBL/GenBank/DDBJ databases">
        <authorList>
            <person name="Afonso C.L."/>
            <person name="Miller P.J."/>
            <person name="Scott M.A."/>
            <person name="Spackman E."/>
            <person name="Goraichik I."/>
            <person name="Dimitrov K.M."/>
            <person name="Suarez D.L."/>
            <person name="Swayne D.E."/>
        </authorList>
    </citation>
    <scope>NUCLEOTIDE SEQUENCE [LARGE SCALE GENOMIC DNA]</scope>
    <source>
        <strain evidence="5">PRJEB14757</strain>
    </source>
</reference>
<evidence type="ECO:0000256" key="1">
    <source>
        <dbReference type="ARBA" id="ARBA00004418"/>
    </source>
</evidence>
<keyword evidence="2" id="KW-0813">Transport</keyword>
<name>A0A1W1HEX7_9BACT</name>
<dbReference type="STRING" id="1246637.MTBBW1_2530016"/>
<dbReference type="Pfam" id="PF13343">
    <property type="entry name" value="SBP_bac_6"/>
    <property type="match status" value="1"/>
</dbReference>
<dbReference type="GO" id="GO:0015846">
    <property type="term" value="P:polyamine transport"/>
    <property type="evidence" value="ECO:0007669"/>
    <property type="project" value="InterPro"/>
</dbReference>
<dbReference type="OrthoDB" id="9769319at2"/>
<accession>A0A1W1HEX7</accession>
<dbReference type="SUPFAM" id="SSF53850">
    <property type="entry name" value="Periplasmic binding protein-like II"/>
    <property type="match status" value="1"/>
</dbReference>
<dbReference type="RefSeq" id="WP_080809596.1">
    <property type="nucleotide sequence ID" value="NZ_LT828569.1"/>
</dbReference>
<gene>
    <name evidence="5" type="ORF">MTBBW1_2530016</name>
</gene>
<proteinExistence type="predicted"/>
<dbReference type="PRINTS" id="PR00909">
    <property type="entry name" value="SPERMDNBNDNG"/>
</dbReference>
<dbReference type="GO" id="GO:0042597">
    <property type="term" value="C:periplasmic space"/>
    <property type="evidence" value="ECO:0007669"/>
    <property type="project" value="UniProtKB-SubCell"/>
</dbReference>
<dbReference type="Proteomes" id="UP000191931">
    <property type="component" value="Unassembled WGS sequence"/>
</dbReference>
<evidence type="ECO:0000313" key="5">
    <source>
        <dbReference type="EMBL" id="SLM30932.1"/>
    </source>
</evidence>
<dbReference type="AlphaFoldDB" id="A0A1W1HEX7"/>
<keyword evidence="6" id="KW-1185">Reference proteome</keyword>
<dbReference type="GO" id="GO:0019808">
    <property type="term" value="F:polyamine binding"/>
    <property type="evidence" value="ECO:0007669"/>
    <property type="project" value="InterPro"/>
</dbReference>
<organism evidence="5 6">
    <name type="scientific">Desulfamplus magnetovallimortis</name>
    <dbReference type="NCBI Taxonomy" id="1246637"/>
    <lineage>
        <taxon>Bacteria</taxon>
        <taxon>Pseudomonadati</taxon>
        <taxon>Thermodesulfobacteriota</taxon>
        <taxon>Desulfobacteria</taxon>
        <taxon>Desulfobacterales</taxon>
        <taxon>Desulfobacteraceae</taxon>
        <taxon>Desulfamplus</taxon>
    </lineage>
</organism>
<keyword evidence="3" id="KW-0732">Signal</keyword>
<sequence length="367" mass="42379">MYFSKKINSLFVFFILLFTITGLAFGEQVTLSMLCWEGYAKPYVEQYKKLIKKKYNVDIEIDISNLSDPGEFWEKSRGKKVDIISPAHNLLKSKQWPFIRGKIALPVNLDNIPNYNHIIPFLKKNSFVSDTDNIYAVPYTMGTYGLAYNADKVEKPGSWDVLWSDAAKNKITLSKDYSDCNVYVTALLLGAAYENLYDYDKLISQINKNTLQTKLNQLVHNTHSLWQGTADYKEFKNLIYASTWGYAVAQANQNGGNWKMATPKEGTTMWVDHWVVTYALKDQPLKRKLAEEWINYSLSPELQIGVIRNWGVAPVVSNINDRLTENEISIYKSGDNEYWQKLSMWENQTARTRNGYKKMWDIAQTAR</sequence>
<dbReference type="PANTHER" id="PTHR30222">
    <property type="entry name" value="SPERMIDINE/PUTRESCINE-BINDING PERIPLASMIC PROTEIN"/>
    <property type="match status" value="1"/>
</dbReference>
<dbReference type="PANTHER" id="PTHR30222:SF17">
    <property type="entry name" value="SPERMIDINE_PUTRESCINE-BINDING PERIPLASMIC PROTEIN"/>
    <property type="match status" value="1"/>
</dbReference>
<dbReference type="EMBL" id="FWEV01000172">
    <property type="protein sequence ID" value="SLM30932.1"/>
    <property type="molecule type" value="Genomic_DNA"/>
</dbReference>
<evidence type="ECO:0000313" key="6">
    <source>
        <dbReference type="Proteomes" id="UP000191931"/>
    </source>
</evidence>